<dbReference type="RefSeq" id="WP_070079769.1">
    <property type="nucleotide sequence ID" value="NZ_CP017415.1"/>
</dbReference>
<keyword evidence="6" id="KW-0464">Manganese</keyword>
<comment type="cofactor">
    <cofactor evidence="6">
        <name>Mg(2+)</name>
        <dbReference type="ChEBI" id="CHEBI:18420"/>
    </cofactor>
    <cofactor evidence="6">
        <name>Mn(2+)</name>
        <dbReference type="ChEBI" id="CHEBI:29035"/>
    </cofactor>
    <text evidence="6">Probably binds two magnesium or manganese ions per subunit.</text>
</comment>
<dbReference type="GO" id="GO:0008311">
    <property type="term" value="F:double-stranded DNA 3'-5' DNA exonuclease activity"/>
    <property type="evidence" value="ECO:0007669"/>
    <property type="project" value="InterPro"/>
</dbReference>
<dbReference type="PANTHER" id="PTHR43250:SF2">
    <property type="entry name" value="EXODEOXYRIBONUCLEASE III"/>
    <property type="match status" value="1"/>
</dbReference>
<dbReference type="Proteomes" id="UP000095401">
    <property type="component" value="Chromosome"/>
</dbReference>
<comment type="similarity">
    <text evidence="1">Belongs to the DNA repair enzymes AP/ExoA family.</text>
</comment>
<dbReference type="PANTHER" id="PTHR43250">
    <property type="entry name" value="EXODEOXYRIBONUCLEASE III"/>
    <property type="match status" value="1"/>
</dbReference>
<dbReference type="InterPro" id="IPR020847">
    <property type="entry name" value="AP_endonuclease_F1_BS"/>
</dbReference>
<evidence type="ECO:0000256" key="1">
    <source>
        <dbReference type="ARBA" id="ARBA00007092"/>
    </source>
</evidence>
<feature type="active site" description="Proton donor/acceptor" evidence="5">
    <location>
        <position position="147"/>
    </location>
</feature>
<evidence type="ECO:0000256" key="4">
    <source>
        <dbReference type="ARBA" id="ARBA00022842"/>
    </source>
</evidence>
<dbReference type="AlphaFoldDB" id="A0A1D8ISF3"/>
<dbReference type="Gene3D" id="3.60.10.10">
    <property type="entry name" value="Endonuclease/exonuclease/phosphatase"/>
    <property type="match status" value="1"/>
</dbReference>
<organism evidence="9 10">
    <name type="scientific">Acidihalobacter yilgarnensis</name>
    <dbReference type="NCBI Taxonomy" id="2819280"/>
    <lineage>
        <taxon>Bacteria</taxon>
        <taxon>Pseudomonadati</taxon>
        <taxon>Pseudomonadota</taxon>
        <taxon>Gammaproteobacteria</taxon>
        <taxon>Chromatiales</taxon>
        <taxon>Ectothiorhodospiraceae</taxon>
        <taxon>Acidihalobacter</taxon>
    </lineage>
</organism>
<sequence>MKIASWNVNSLNVRLEHVKDWLASERPDILAIQETKLPDDRFPADEFKQIGYEVVFSGQKTYNGVALLARSGFGISNVLTDIPDLNDPQRRILAADVGKLRILNLYVVNGQSVGSEKYAYKMDWLNRIVKFIESDMVGRDHYIILGDFNIAPDDRDVHDPEVWQDKILCSKPERAALEAIKSLGFSDTFRLFEQSEASFSWWDYRAAGFRRNIGLRIDLLLANTQLAELCVKSWIDRTPRTWDRPSDHAPIVSEFTLDIVQAGNLASP</sequence>
<keyword evidence="3" id="KW-0378">Hydrolase</keyword>
<dbReference type="InterPro" id="IPR036691">
    <property type="entry name" value="Endo/exonu/phosph_ase_sf"/>
</dbReference>
<dbReference type="GO" id="GO:0006281">
    <property type="term" value="P:DNA repair"/>
    <property type="evidence" value="ECO:0007669"/>
    <property type="project" value="InterPro"/>
</dbReference>
<name>A0A1D8ISF3_9GAMM</name>
<feature type="binding site" evidence="6">
    <location>
        <position position="7"/>
    </location>
    <ligand>
        <name>Mg(2+)</name>
        <dbReference type="ChEBI" id="CHEBI:18420"/>
        <label>1</label>
    </ligand>
</feature>
<evidence type="ECO:0000313" key="9">
    <source>
        <dbReference type="EMBL" id="AOU99421.1"/>
    </source>
</evidence>
<evidence type="ECO:0000256" key="5">
    <source>
        <dbReference type="PIRSR" id="PIRSR604808-1"/>
    </source>
</evidence>
<feature type="binding site" evidence="6">
    <location>
        <position position="34"/>
    </location>
    <ligand>
        <name>Mg(2+)</name>
        <dbReference type="ChEBI" id="CHEBI:18420"/>
        <label>1</label>
    </ligand>
</feature>
<dbReference type="InterPro" id="IPR037493">
    <property type="entry name" value="ExoIII-like"/>
</dbReference>
<evidence type="ECO:0000256" key="6">
    <source>
        <dbReference type="PIRSR" id="PIRSR604808-2"/>
    </source>
</evidence>
<evidence type="ECO:0000313" key="10">
    <source>
        <dbReference type="Proteomes" id="UP000095401"/>
    </source>
</evidence>
<feature type="site" description="Important for catalytic activity" evidence="7">
    <location>
        <position position="218"/>
    </location>
</feature>
<feature type="domain" description="Endonuclease/exonuclease/phosphatase" evidence="8">
    <location>
        <begin position="4"/>
        <end position="248"/>
    </location>
</feature>
<feature type="binding site" evidence="6">
    <location>
        <position position="247"/>
    </location>
    <ligand>
        <name>Mg(2+)</name>
        <dbReference type="ChEBI" id="CHEBI:18420"/>
        <label>1</label>
    </ligand>
</feature>
<feature type="site" description="Transition state stabilizer" evidence="7">
    <location>
        <position position="149"/>
    </location>
</feature>
<protein>
    <submittedName>
        <fullName evidence="9">Exodeoxyribonuclease III</fullName>
    </submittedName>
</protein>
<evidence type="ECO:0000259" key="8">
    <source>
        <dbReference type="Pfam" id="PF03372"/>
    </source>
</evidence>
<keyword evidence="2 6" id="KW-0479">Metal-binding</keyword>
<feature type="site" description="Interaction with DNA substrate" evidence="7">
    <location>
        <position position="248"/>
    </location>
</feature>
<dbReference type="NCBIfam" id="TIGR00195">
    <property type="entry name" value="exoDNase_III"/>
    <property type="match status" value="1"/>
</dbReference>
<feature type="binding site" evidence="6">
    <location>
        <position position="147"/>
    </location>
    <ligand>
        <name>Mg(2+)</name>
        <dbReference type="ChEBI" id="CHEBI:18420"/>
        <label>1</label>
    </ligand>
</feature>
<gene>
    <name evidence="9" type="ORF">BI364_00030</name>
</gene>
<dbReference type="KEGG" id="aprs:BI364_00030"/>
<dbReference type="InterPro" id="IPR004808">
    <property type="entry name" value="AP_endonuc_1"/>
</dbReference>
<accession>A0A1D8ISF3</accession>
<evidence type="ECO:0000256" key="2">
    <source>
        <dbReference type="ARBA" id="ARBA00022723"/>
    </source>
</evidence>
<feature type="active site" evidence="5">
    <location>
        <position position="106"/>
    </location>
</feature>
<feature type="binding site" evidence="6">
    <location>
        <position position="248"/>
    </location>
    <ligand>
        <name>Mg(2+)</name>
        <dbReference type="ChEBI" id="CHEBI:18420"/>
        <label>1</label>
    </ligand>
</feature>
<keyword evidence="4 6" id="KW-0460">Magnesium</keyword>
<proteinExistence type="inferred from homology"/>
<dbReference type="InterPro" id="IPR005135">
    <property type="entry name" value="Endo/exonuclease/phosphatase"/>
</dbReference>
<dbReference type="NCBIfam" id="TIGR00633">
    <property type="entry name" value="xth"/>
    <property type="match status" value="1"/>
</dbReference>
<dbReference type="CDD" id="cd09086">
    <property type="entry name" value="ExoIII-like_AP-endo"/>
    <property type="match status" value="1"/>
</dbReference>
<dbReference type="GO" id="GO:0004519">
    <property type="term" value="F:endonuclease activity"/>
    <property type="evidence" value="ECO:0007669"/>
    <property type="project" value="InterPro"/>
</dbReference>
<dbReference type="GO" id="GO:0003677">
    <property type="term" value="F:DNA binding"/>
    <property type="evidence" value="ECO:0007669"/>
    <property type="project" value="InterPro"/>
</dbReference>
<feature type="active site" description="Proton acceptor" evidence="5">
    <location>
        <position position="248"/>
    </location>
</feature>
<evidence type="ECO:0000256" key="7">
    <source>
        <dbReference type="PIRSR" id="PIRSR604808-3"/>
    </source>
</evidence>
<dbReference type="SUPFAM" id="SSF56219">
    <property type="entry name" value="DNase I-like"/>
    <property type="match status" value="1"/>
</dbReference>
<reference evidence="10" key="1">
    <citation type="submission" date="2016-09" db="EMBL/GenBank/DDBJ databases">
        <title>Acidihalobacter prosperus F5.</title>
        <authorList>
            <person name="Khaleque H.N."/>
            <person name="Ramsay J.P."/>
            <person name="Kaksonen A.H."/>
            <person name="Boxall N.J."/>
            <person name="Watkin E.L.J."/>
        </authorList>
    </citation>
    <scope>NUCLEOTIDE SEQUENCE [LARGE SCALE GENOMIC DNA]</scope>
    <source>
        <strain evidence="10">F5</strain>
    </source>
</reference>
<dbReference type="GO" id="GO:0046872">
    <property type="term" value="F:metal ion binding"/>
    <property type="evidence" value="ECO:0007669"/>
    <property type="project" value="UniProtKB-KW"/>
</dbReference>
<dbReference type="PROSITE" id="PS51435">
    <property type="entry name" value="AP_NUCLEASE_F1_4"/>
    <property type="match status" value="1"/>
</dbReference>
<feature type="binding site" evidence="6">
    <location>
        <position position="149"/>
    </location>
    <ligand>
        <name>Mg(2+)</name>
        <dbReference type="ChEBI" id="CHEBI:18420"/>
        <label>1</label>
    </ligand>
</feature>
<evidence type="ECO:0000256" key="3">
    <source>
        <dbReference type="ARBA" id="ARBA00022801"/>
    </source>
</evidence>
<dbReference type="EMBL" id="CP017415">
    <property type="protein sequence ID" value="AOU99421.1"/>
    <property type="molecule type" value="Genomic_DNA"/>
</dbReference>
<dbReference type="Pfam" id="PF03372">
    <property type="entry name" value="Exo_endo_phos"/>
    <property type="match status" value="1"/>
</dbReference>
<dbReference type="PROSITE" id="PS00726">
    <property type="entry name" value="AP_NUCLEASE_F1_1"/>
    <property type="match status" value="1"/>
</dbReference>
<keyword evidence="10" id="KW-1185">Reference proteome</keyword>